<dbReference type="EMBL" id="SJOL01006010">
    <property type="protein sequence ID" value="TGZ69482.1"/>
    <property type="molecule type" value="Genomic_DNA"/>
</dbReference>
<evidence type="ECO:0000256" key="2">
    <source>
        <dbReference type="ARBA" id="ARBA00004603"/>
    </source>
</evidence>
<dbReference type="InterPro" id="IPR002110">
    <property type="entry name" value="Ankyrin_rpt"/>
</dbReference>
<dbReference type="PANTHER" id="PTHR12447">
    <property type="entry name" value="ANKYRIN REPEAT DOMAIN-CONTAINING PROTEIN 13"/>
    <property type="match status" value="1"/>
</dbReference>
<name>A0A4S2LZX8_OPIFE</name>
<evidence type="ECO:0000256" key="1">
    <source>
        <dbReference type="ARBA" id="ARBA00004236"/>
    </source>
</evidence>
<dbReference type="STRING" id="147828.A0A4S2LZX8"/>
<feature type="region of interest" description="Disordered" evidence="8">
    <location>
        <begin position="332"/>
        <end position="352"/>
    </location>
</feature>
<accession>A0A4S2LZX8</accession>
<dbReference type="EMBL" id="SJOL01006010">
    <property type="protein sequence ID" value="TGZ69484.1"/>
    <property type="molecule type" value="Genomic_DNA"/>
</dbReference>
<keyword evidence="7" id="KW-0040">ANK repeat</keyword>
<dbReference type="GO" id="GO:0005886">
    <property type="term" value="C:plasma membrane"/>
    <property type="evidence" value="ECO:0007669"/>
    <property type="project" value="UniProtKB-SubCell"/>
</dbReference>
<evidence type="ECO:0000256" key="4">
    <source>
        <dbReference type="ARBA" id="ARBA00022737"/>
    </source>
</evidence>
<keyword evidence="4" id="KW-0677">Repeat</keyword>
<dbReference type="PROSITE" id="PS50088">
    <property type="entry name" value="ANK_REPEAT"/>
    <property type="match status" value="1"/>
</dbReference>
<feature type="repeat" description="ANK" evidence="7">
    <location>
        <begin position="64"/>
        <end position="96"/>
    </location>
</feature>
<evidence type="ECO:0000256" key="7">
    <source>
        <dbReference type="PROSITE-ProRule" id="PRU00023"/>
    </source>
</evidence>
<organism evidence="10 11">
    <name type="scientific">Opisthorchis felineus</name>
    <dbReference type="NCBI Taxonomy" id="147828"/>
    <lineage>
        <taxon>Eukaryota</taxon>
        <taxon>Metazoa</taxon>
        <taxon>Spiralia</taxon>
        <taxon>Lophotrochozoa</taxon>
        <taxon>Platyhelminthes</taxon>
        <taxon>Trematoda</taxon>
        <taxon>Digenea</taxon>
        <taxon>Opisthorchiida</taxon>
        <taxon>Opisthorchiata</taxon>
        <taxon>Opisthorchiidae</taxon>
        <taxon>Opisthorchis</taxon>
    </lineage>
</organism>
<dbReference type="Proteomes" id="UP000308267">
    <property type="component" value="Unassembled WGS sequence"/>
</dbReference>
<reference evidence="10 11" key="1">
    <citation type="journal article" date="2019" name="BMC Genomics">
        <title>New insights from Opisthorchis felineus genome: update on genomics of the epidemiologically important liver flukes.</title>
        <authorList>
            <person name="Ershov N.I."/>
            <person name="Mordvinov V.A."/>
            <person name="Prokhortchouk E.B."/>
            <person name="Pakharukova M.Y."/>
            <person name="Gunbin K.V."/>
            <person name="Ustyantsev K."/>
            <person name="Genaev M.A."/>
            <person name="Blinov A.G."/>
            <person name="Mazur A."/>
            <person name="Boulygina E."/>
            <person name="Tsygankova S."/>
            <person name="Khrameeva E."/>
            <person name="Chekanov N."/>
            <person name="Fan G."/>
            <person name="Xiao A."/>
            <person name="Zhang H."/>
            <person name="Xu X."/>
            <person name="Yang H."/>
            <person name="Solovyev V."/>
            <person name="Lee S.M."/>
            <person name="Liu X."/>
            <person name="Afonnikov D.A."/>
            <person name="Skryabin K.G."/>
        </authorList>
    </citation>
    <scope>NUCLEOTIDE SEQUENCE [LARGE SCALE GENOMIC DNA]</scope>
    <source>
        <strain evidence="10">AK-0245</strain>
        <tissue evidence="10">Whole organism</tissue>
    </source>
</reference>
<dbReference type="Gene3D" id="1.25.40.20">
    <property type="entry name" value="Ankyrin repeat-containing domain"/>
    <property type="match status" value="1"/>
</dbReference>
<evidence type="ECO:0000313" key="11">
    <source>
        <dbReference type="Proteomes" id="UP000308267"/>
    </source>
</evidence>
<keyword evidence="5" id="KW-0472">Membrane</keyword>
<dbReference type="SMART" id="SM00248">
    <property type="entry name" value="ANK"/>
    <property type="match status" value="2"/>
</dbReference>
<comment type="function">
    <text evidence="6">Ubiquitin-binding protein that specifically recognizes and binds 'Lys-63'-linked ubiquitin. Does not bind 'Lys-48'-linked ubiquitin. Positively regulates the internalization of ligand-activated EGFR by binding to the Ub moiety of ubiquitinated EGFR at the cell membrane.</text>
</comment>
<dbReference type="PROSITE" id="PS50330">
    <property type="entry name" value="UIM"/>
    <property type="match status" value="1"/>
</dbReference>
<evidence type="ECO:0000256" key="8">
    <source>
        <dbReference type="SAM" id="MobiDB-lite"/>
    </source>
</evidence>
<keyword evidence="3" id="KW-1003">Cell membrane</keyword>
<dbReference type="PANTHER" id="PTHR12447:SF31">
    <property type="entry name" value="LD31969P"/>
    <property type="match status" value="1"/>
</dbReference>
<dbReference type="OrthoDB" id="1585644at2759"/>
<keyword evidence="11" id="KW-1185">Reference proteome</keyword>
<proteinExistence type="predicted"/>
<protein>
    <recommendedName>
        <fullName evidence="9">Ankyrin repeat domain-containing protein</fullName>
    </recommendedName>
</protein>
<dbReference type="Pfam" id="PF12796">
    <property type="entry name" value="Ank_2"/>
    <property type="match status" value="1"/>
</dbReference>
<gene>
    <name evidence="10" type="ORF">CRM22_003715</name>
</gene>
<sequence length="689" mass="76734">MKALKHIRLPVSSAASASPAVTMGTENQVKAAYPLHYYAWNNNYSGLDELLQQKKYDIEMLDPHGRTPLMLAVVLDHLEAARVLLRHGANASFVSKFYWSVAQEAIATGDPQLVKLVLVHRDAQVVRHQALIVSDLLGKLREAPDFYIEMKWEFTSWLPLVSRMCPGDVCRVWKCGPNVRIDTNLIGFNGSASWIRGHLSYIFRVTDNEAVMDEVNHTDRVIYRHNIALTGRASDPNGTGPGTGAGAAAAAAAQLFVREPSDEAVASKLTQPIFVTYLDTDKIEFEKSKSGIWGWRSDRKEMVNNHNCQVYCASNVQIVTLRRTEHLTEENLRDLNRRSEESGGTDRTAAGGPTDIFFPGAGHVNPLTSLLQTAATEARDKPNLDASHEASSYNPNDLSLEQYFNPDGTFKSVIDVGRPKSMTTKVKTFKARLWLCRDFPLSLKDQVIPIIDLMSEYNPYFHKLKEFLTKQLPAGFPLKIEIPLYHVLNACISFGNVYGQDNAVYGVSTVPLSGANSSPGVRTSHSGSGDITNQPLINSSNGSVPEAVKCIVDESVFDVGKGYHIVVENSPGHYGALDEEEQMVQMAVQRSLIEYGAAENLMHRGYSLRKRSIIEARADEYVEPEEAWLQQAIAASLSLDGAEIPVTSADEAYLRVLEESRREQELEERRRRQEDEELARVLELSTREK</sequence>
<evidence type="ECO:0000256" key="3">
    <source>
        <dbReference type="ARBA" id="ARBA00022475"/>
    </source>
</evidence>
<comment type="caution">
    <text evidence="10">The sequence shown here is derived from an EMBL/GenBank/DDBJ whole genome shotgun (WGS) entry which is preliminary data.</text>
</comment>
<feature type="compositionally biased region" description="Basic and acidic residues" evidence="8">
    <location>
        <begin position="332"/>
        <end position="341"/>
    </location>
</feature>
<dbReference type="AlphaFoldDB" id="A0A4S2LZX8"/>
<comment type="subcellular location">
    <subcellularLocation>
        <location evidence="1">Cell membrane</location>
    </subcellularLocation>
    <subcellularLocation>
        <location evidence="2">Late endosome</location>
    </subcellularLocation>
</comment>
<feature type="domain" description="Ankyrin repeat" evidence="9">
    <location>
        <begin position="180"/>
        <end position="564"/>
    </location>
</feature>
<evidence type="ECO:0000256" key="6">
    <source>
        <dbReference type="ARBA" id="ARBA00024956"/>
    </source>
</evidence>
<evidence type="ECO:0000259" key="9">
    <source>
        <dbReference type="Pfam" id="PF11904"/>
    </source>
</evidence>
<dbReference type="InterPro" id="IPR021832">
    <property type="entry name" value="ANKRD13"/>
</dbReference>
<dbReference type="GO" id="GO:0005770">
    <property type="term" value="C:late endosome"/>
    <property type="evidence" value="ECO:0007669"/>
    <property type="project" value="UniProtKB-SubCell"/>
</dbReference>
<evidence type="ECO:0000256" key="5">
    <source>
        <dbReference type="ARBA" id="ARBA00023136"/>
    </source>
</evidence>
<dbReference type="InterPro" id="IPR003903">
    <property type="entry name" value="UIM_dom"/>
</dbReference>
<dbReference type="Pfam" id="PF11904">
    <property type="entry name" value="ANKRD13_C"/>
    <property type="match status" value="1"/>
</dbReference>
<evidence type="ECO:0000313" key="10">
    <source>
        <dbReference type="EMBL" id="TGZ69482.1"/>
    </source>
</evidence>
<dbReference type="InterPro" id="IPR036770">
    <property type="entry name" value="Ankyrin_rpt-contain_sf"/>
</dbReference>
<dbReference type="SUPFAM" id="SSF48403">
    <property type="entry name" value="Ankyrin repeat"/>
    <property type="match status" value="1"/>
</dbReference>
<dbReference type="InterPro" id="IPR055285">
    <property type="entry name" value="ANKRD13_C"/>
</dbReference>
<dbReference type="PROSITE" id="PS50297">
    <property type="entry name" value="ANK_REP_REGION"/>
    <property type="match status" value="1"/>
</dbReference>